<name>A0A3E3E0K0_9FIRM</name>
<dbReference type="Proteomes" id="UP000261212">
    <property type="component" value="Unassembled WGS sequence"/>
</dbReference>
<organism evidence="2 3">
    <name type="scientific">Anaerofustis stercorihominis</name>
    <dbReference type="NCBI Taxonomy" id="214853"/>
    <lineage>
        <taxon>Bacteria</taxon>
        <taxon>Bacillati</taxon>
        <taxon>Bacillota</taxon>
        <taxon>Clostridia</taxon>
        <taxon>Eubacteriales</taxon>
        <taxon>Eubacteriaceae</taxon>
        <taxon>Anaerofustis</taxon>
    </lineage>
</organism>
<dbReference type="AlphaFoldDB" id="A0A3E3E0K0"/>
<accession>A0A3E3E0K0</accession>
<comment type="caution">
    <text evidence="2">The sequence shown here is derived from an EMBL/GenBank/DDBJ whole genome shotgun (WGS) entry which is preliminary data.</text>
</comment>
<sequence length="419" mass="49091">MIDLVNKEFVNLGNNSANLICDIKEKNDTFEINLKLENLPVSEYAVVFIMNTKEYTSAIFEVKSLKSENKKINVEKEKVKTFDKIEIVDIYSGDVLFEYVKEEEIENSEEEKEIEIPFLKNNETINDEKEIVKEDITIIKEEKNENNNNIEEVKEEIKNEIYENEDESFEKEEITDFKEEKVIDKKCEIINEEINSPITEKDMKKNISLENEVRNTEEDVEALRGLFEIFSPKNKDNSDDDNHEFEAAIDNISDDNSNEKKNDEFEFVEEKTELEKEEVPKVVINANDVLVEDIMEEFQVDNLPKVEGDHKFFIVDETDERLNDINIIYNGFVMPMLYPYMGYKNLELENAILPNWIFGKLFEDGEIKYYVYGILGSKNDKTQPFLGSTGFIYYEPSAYDGFGYWLMYISEKTGKICLL</sequence>
<keyword evidence="1" id="KW-0175">Coiled coil</keyword>
<reference evidence="2 3" key="1">
    <citation type="submission" date="2018-08" db="EMBL/GenBank/DDBJ databases">
        <title>A genome reference for cultivated species of the human gut microbiota.</title>
        <authorList>
            <person name="Zou Y."/>
            <person name="Xue W."/>
            <person name="Luo G."/>
        </authorList>
    </citation>
    <scope>NUCLEOTIDE SEQUENCE [LARGE SCALE GENOMIC DNA]</scope>
    <source>
        <strain evidence="2 3">AM25-6</strain>
    </source>
</reference>
<dbReference type="EMBL" id="QUSM01000002">
    <property type="protein sequence ID" value="RGD75084.1"/>
    <property type="molecule type" value="Genomic_DNA"/>
</dbReference>
<dbReference type="RefSeq" id="WP_117531216.1">
    <property type="nucleotide sequence ID" value="NZ_CAUFKS010000001.1"/>
</dbReference>
<evidence type="ECO:0000313" key="2">
    <source>
        <dbReference type="EMBL" id="RGD75084.1"/>
    </source>
</evidence>
<gene>
    <name evidence="2" type="ORF">DW687_01820</name>
</gene>
<evidence type="ECO:0000313" key="3">
    <source>
        <dbReference type="Proteomes" id="UP000261212"/>
    </source>
</evidence>
<proteinExistence type="predicted"/>
<evidence type="ECO:0000256" key="1">
    <source>
        <dbReference type="SAM" id="Coils"/>
    </source>
</evidence>
<protein>
    <submittedName>
        <fullName evidence="2">Uncharacterized protein</fullName>
    </submittedName>
</protein>
<feature type="coiled-coil region" evidence="1">
    <location>
        <begin position="136"/>
        <end position="167"/>
    </location>
</feature>